<feature type="compositionally biased region" description="Acidic residues" evidence="1">
    <location>
        <begin position="113"/>
        <end position="127"/>
    </location>
</feature>
<accession>A0A2N1KU86</accession>
<gene>
    <name evidence="2" type="ORF">RhiirC2_806694</name>
</gene>
<feature type="compositionally biased region" description="Basic and acidic residues" evidence="1">
    <location>
        <begin position="128"/>
        <end position="138"/>
    </location>
</feature>
<name>A0A2N1KU86_9GLOM</name>
<evidence type="ECO:0000313" key="2">
    <source>
        <dbReference type="EMBL" id="PKK40163.1"/>
    </source>
</evidence>
<protein>
    <submittedName>
        <fullName evidence="2">Uncharacterized protein</fullName>
    </submittedName>
</protein>
<comment type="caution">
    <text evidence="2">The sequence shown here is derived from an EMBL/GenBank/DDBJ whole genome shotgun (WGS) entry which is preliminary data.</text>
</comment>
<dbReference type="EMBL" id="LLXL01010440">
    <property type="protein sequence ID" value="PKK40163.1"/>
    <property type="molecule type" value="Genomic_DNA"/>
</dbReference>
<feature type="non-terminal residue" evidence="2">
    <location>
        <position position="1"/>
    </location>
</feature>
<feature type="non-terminal residue" evidence="2">
    <location>
        <position position="151"/>
    </location>
</feature>
<feature type="compositionally biased region" description="Acidic residues" evidence="1">
    <location>
        <begin position="139"/>
        <end position="151"/>
    </location>
</feature>
<feature type="region of interest" description="Disordered" evidence="1">
    <location>
        <begin position="110"/>
        <end position="151"/>
    </location>
</feature>
<dbReference type="AlphaFoldDB" id="A0A2N1KU86"/>
<reference evidence="2 3" key="2">
    <citation type="submission" date="2017-10" db="EMBL/GenBank/DDBJ databases">
        <title>Extensive intraspecific genome diversity in a model arbuscular mycorrhizal fungus.</title>
        <authorList>
            <person name="Chen E.C.H."/>
            <person name="Morin E."/>
            <person name="Baudet D."/>
            <person name="Noel J."/>
            <person name="Ndikumana S."/>
            <person name="Charron P."/>
            <person name="St-Onge C."/>
            <person name="Giorgi J."/>
            <person name="Grigoriev I.V."/>
            <person name="Roux C."/>
            <person name="Martin F.M."/>
            <person name="Corradi N."/>
        </authorList>
    </citation>
    <scope>NUCLEOTIDE SEQUENCE [LARGE SCALE GENOMIC DNA]</scope>
    <source>
        <strain evidence="2 3">C2</strain>
    </source>
</reference>
<proteinExistence type="predicted"/>
<dbReference type="VEuPathDB" id="FungiDB:FUN_011443"/>
<reference evidence="2 3" key="1">
    <citation type="submission" date="2016-04" db="EMBL/GenBank/DDBJ databases">
        <title>Genome analyses suggest a sexual origin of heterokaryosis in a supposedly ancient asexual fungus.</title>
        <authorList>
            <person name="Ropars J."/>
            <person name="Sedzielewska K."/>
            <person name="Noel J."/>
            <person name="Charron P."/>
            <person name="Farinelli L."/>
            <person name="Marton T."/>
            <person name="Kruger M."/>
            <person name="Pelin A."/>
            <person name="Brachmann A."/>
            <person name="Corradi N."/>
        </authorList>
    </citation>
    <scope>NUCLEOTIDE SEQUENCE [LARGE SCALE GENOMIC DNA]</scope>
    <source>
        <strain evidence="2 3">C2</strain>
    </source>
</reference>
<dbReference type="VEuPathDB" id="FungiDB:RhiirFUN_006432"/>
<sequence length="151" mass="17883">KNKIVIKDLRWRSSTLRSLLRDYIDRLRAEWTNQKKIRERIIDPNNFSENEVLAPLLAPSWAHSGYEGHLKKVVIEACRLSDNQENQHQLPEQPDSNNDLADVLSNLSRIYNEEENNEEEKEEVEKEEVEKEVEKEEKEKEEEAEEVVVEE</sequence>
<evidence type="ECO:0000313" key="3">
    <source>
        <dbReference type="Proteomes" id="UP000233469"/>
    </source>
</evidence>
<dbReference type="Proteomes" id="UP000233469">
    <property type="component" value="Unassembled WGS sequence"/>
</dbReference>
<organism evidence="2 3">
    <name type="scientific">Rhizophagus irregularis</name>
    <dbReference type="NCBI Taxonomy" id="588596"/>
    <lineage>
        <taxon>Eukaryota</taxon>
        <taxon>Fungi</taxon>
        <taxon>Fungi incertae sedis</taxon>
        <taxon>Mucoromycota</taxon>
        <taxon>Glomeromycotina</taxon>
        <taxon>Glomeromycetes</taxon>
        <taxon>Glomerales</taxon>
        <taxon>Glomeraceae</taxon>
        <taxon>Rhizophagus</taxon>
    </lineage>
</organism>
<evidence type="ECO:0000256" key="1">
    <source>
        <dbReference type="SAM" id="MobiDB-lite"/>
    </source>
</evidence>